<comment type="caution">
    <text evidence="2">The sequence shown here is derived from an EMBL/GenBank/DDBJ whole genome shotgun (WGS) entry which is preliminary data.</text>
</comment>
<dbReference type="AlphaFoldDB" id="A0A1U7NI96"/>
<evidence type="ECO:0000313" key="3">
    <source>
        <dbReference type="Proteomes" id="UP000186341"/>
    </source>
</evidence>
<protein>
    <submittedName>
        <fullName evidence="2">Uncharacterized protein</fullName>
    </submittedName>
</protein>
<keyword evidence="1" id="KW-0812">Transmembrane</keyword>
<dbReference type="RefSeq" id="WP_075817995.1">
    <property type="nucleotide sequence ID" value="NZ_CAOUMU010000033.1"/>
</dbReference>
<evidence type="ECO:0000313" key="2">
    <source>
        <dbReference type="EMBL" id="OLU42017.1"/>
    </source>
</evidence>
<sequence>MTFNHLDIPEEIANLHNDIRRRHESRYQRLMAQHQKMKKEEGIRLIRDAIVILSILAGVLTILGLIFHKEEK</sequence>
<accession>A0A1U7NI96</accession>
<feature type="transmembrane region" description="Helical" evidence="1">
    <location>
        <begin position="45"/>
        <end position="67"/>
    </location>
</feature>
<reference evidence="2 3" key="1">
    <citation type="submission" date="2016-11" db="EMBL/GenBank/DDBJ databases">
        <title>Description of two novel members of the family Erysipelotrichaceae: Ileibacterium lipovorans gen. nov., sp. nov. and Dubosiella newyorkensis, gen. nov., sp. nov.</title>
        <authorList>
            <person name="Cox L.M."/>
            <person name="Sohn J."/>
            <person name="Tyrrell K.L."/>
            <person name="Citron D.M."/>
            <person name="Lawson P.A."/>
            <person name="Patel N.B."/>
            <person name="Iizumi T."/>
            <person name="Perez-Perez G.I."/>
            <person name="Goldstein E.J."/>
            <person name="Blaser M.J."/>
        </authorList>
    </citation>
    <scope>NUCLEOTIDE SEQUENCE [LARGE SCALE GENOMIC DNA]</scope>
    <source>
        <strain evidence="2 3">NYU-BL-A3</strain>
    </source>
</reference>
<dbReference type="EMBL" id="MPJW01000068">
    <property type="protein sequence ID" value="OLU42017.1"/>
    <property type="molecule type" value="Genomic_DNA"/>
</dbReference>
<keyword evidence="3" id="KW-1185">Reference proteome</keyword>
<dbReference type="Proteomes" id="UP000186341">
    <property type="component" value="Unassembled WGS sequence"/>
</dbReference>
<dbReference type="GeneID" id="82202054"/>
<name>A0A1U7NI96_9FIRM</name>
<keyword evidence="1" id="KW-1133">Transmembrane helix</keyword>
<proteinExistence type="predicted"/>
<gene>
    <name evidence="2" type="ORF">BO222_02230</name>
</gene>
<organism evidence="2 3">
    <name type="scientific">Ileibacterium valens</name>
    <dbReference type="NCBI Taxonomy" id="1862668"/>
    <lineage>
        <taxon>Bacteria</taxon>
        <taxon>Bacillati</taxon>
        <taxon>Bacillota</taxon>
        <taxon>Erysipelotrichia</taxon>
        <taxon>Erysipelotrichales</taxon>
        <taxon>Erysipelotrichaceae</taxon>
        <taxon>Ileibacterium</taxon>
    </lineage>
</organism>
<evidence type="ECO:0000256" key="1">
    <source>
        <dbReference type="SAM" id="Phobius"/>
    </source>
</evidence>
<keyword evidence="1" id="KW-0472">Membrane</keyword>